<dbReference type="InterPro" id="IPR020084">
    <property type="entry name" value="NUDIX_hydrolase_CS"/>
</dbReference>
<dbReference type="PANTHER" id="PTHR43046">
    <property type="entry name" value="GDP-MANNOSE MANNOSYL HYDROLASE"/>
    <property type="match status" value="1"/>
</dbReference>
<evidence type="ECO:0000313" key="4">
    <source>
        <dbReference type="EMBL" id="KOF21265.1"/>
    </source>
</evidence>
<organism evidence="4 5">
    <name type="scientific">Ensifer adhaerens</name>
    <name type="common">Sinorhizobium morelense</name>
    <dbReference type="NCBI Taxonomy" id="106592"/>
    <lineage>
        <taxon>Bacteria</taxon>
        <taxon>Pseudomonadati</taxon>
        <taxon>Pseudomonadota</taxon>
        <taxon>Alphaproteobacteria</taxon>
        <taxon>Hyphomicrobiales</taxon>
        <taxon>Rhizobiaceae</taxon>
        <taxon>Sinorhizobium/Ensifer group</taxon>
        <taxon>Ensifer</taxon>
    </lineage>
</organism>
<dbReference type="InterPro" id="IPR000086">
    <property type="entry name" value="NUDIX_hydrolase_dom"/>
</dbReference>
<evidence type="ECO:0000313" key="5">
    <source>
        <dbReference type="Proteomes" id="UP000037425"/>
    </source>
</evidence>
<comment type="cofactor">
    <cofactor evidence="1">
        <name>Mg(2+)</name>
        <dbReference type="ChEBI" id="CHEBI:18420"/>
    </cofactor>
</comment>
<feature type="domain" description="Nudix hydrolase" evidence="3">
    <location>
        <begin position="36"/>
        <end position="162"/>
    </location>
</feature>
<dbReference type="EMBL" id="LGAP01000002">
    <property type="protein sequence ID" value="KOF21265.1"/>
    <property type="molecule type" value="Genomic_DNA"/>
</dbReference>
<dbReference type="Proteomes" id="UP000037425">
    <property type="component" value="Unassembled WGS sequence"/>
</dbReference>
<evidence type="ECO:0000259" key="3">
    <source>
        <dbReference type="PROSITE" id="PS51462"/>
    </source>
</evidence>
<evidence type="ECO:0000256" key="1">
    <source>
        <dbReference type="ARBA" id="ARBA00001946"/>
    </source>
</evidence>
<dbReference type="InterPro" id="IPR015797">
    <property type="entry name" value="NUDIX_hydrolase-like_dom_sf"/>
</dbReference>
<reference evidence="5" key="1">
    <citation type="submission" date="2015-07" db="EMBL/GenBank/DDBJ databases">
        <title>Whole genome sequence of an Ensifer adhaerens strain isolated from a cave pool in the Wind Cave National Park.</title>
        <authorList>
            <person name="Eng W.W.H."/>
            <person name="Gan H.M."/>
            <person name="Barton H.A."/>
            <person name="Savka M.A."/>
        </authorList>
    </citation>
    <scope>NUCLEOTIDE SEQUENCE [LARGE SCALE GENOMIC DNA]</scope>
    <source>
        <strain evidence="5">SD006</strain>
    </source>
</reference>
<dbReference type="AlphaFoldDB" id="A0A0L8C2Z6"/>
<dbReference type="PATRIC" id="fig|106592.7.peg.3228"/>
<dbReference type="Gene3D" id="3.90.79.10">
    <property type="entry name" value="Nucleoside Triphosphate Pyrophosphohydrolase"/>
    <property type="match status" value="1"/>
</dbReference>
<dbReference type="CDD" id="cd04680">
    <property type="entry name" value="NUDIX_Hydrolase"/>
    <property type="match status" value="1"/>
</dbReference>
<dbReference type="SUPFAM" id="SSF55811">
    <property type="entry name" value="Nudix"/>
    <property type="match status" value="1"/>
</dbReference>
<proteinExistence type="predicted"/>
<keyword evidence="2" id="KW-0378">Hydrolase</keyword>
<protein>
    <submittedName>
        <fullName evidence="4">DNA mismatch repair protein MutT</fullName>
    </submittedName>
</protein>
<dbReference type="OrthoDB" id="9800065at2"/>
<dbReference type="PROSITE" id="PS00893">
    <property type="entry name" value="NUDIX_BOX"/>
    <property type="match status" value="1"/>
</dbReference>
<dbReference type="PROSITE" id="PS51462">
    <property type="entry name" value="NUDIX"/>
    <property type="match status" value="1"/>
</dbReference>
<comment type="caution">
    <text evidence="4">The sequence shown here is derived from an EMBL/GenBank/DDBJ whole genome shotgun (WGS) entry which is preliminary data.</text>
</comment>
<sequence length="169" mass="19508">MREEWHLEQQRPPEMRRWYLRVLMRLAHGYYALSRGMTIGVRAACFDGEGRVFLVRHSYLPGWHLPGGGLDRNETALEGLLRELREEGNLETTVPPTLVQVYYNRRTSRRDHVVFYRCDGVRQTRVKVPDLEIAASGFFALGDLPDDATPATRRRLAELAGSAAFDTYW</sequence>
<accession>A0A0L8C2Z6</accession>
<name>A0A0L8C2Z6_ENSAD</name>
<dbReference type="Pfam" id="PF00293">
    <property type="entry name" value="NUDIX"/>
    <property type="match status" value="1"/>
</dbReference>
<evidence type="ECO:0000256" key="2">
    <source>
        <dbReference type="ARBA" id="ARBA00022801"/>
    </source>
</evidence>
<dbReference type="RefSeq" id="WP_053248207.1">
    <property type="nucleotide sequence ID" value="NZ_LGAP01000002.1"/>
</dbReference>
<dbReference type="PANTHER" id="PTHR43046:SF14">
    <property type="entry name" value="MUTT_NUDIX FAMILY PROTEIN"/>
    <property type="match status" value="1"/>
</dbReference>
<gene>
    <name evidence="4" type="ORF">AC244_07880</name>
</gene>
<dbReference type="GO" id="GO:0016787">
    <property type="term" value="F:hydrolase activity"/>
    <property type="evidence" value="ECO:0007669"/>
    <property type="project" value="UniProtKB-KW"/>
</dbReference>